<dbReference type="AlphaFoldDB" id="A0A2D4PFQ5"/>
<dbReference type="EMBL" id="IACN01064399">
    <property type="protein sequence ID" value="LAB56091.1"/>
    <property type="molecule type" value="Transcribed_RNA"/>
</dbReference>
<name>A0A2D4PFQ5_MICSU</name>
<accession>A0A2D4PFQ5</accession>
<dbReference type="EMBL" id="IACN01064398">
    <property type="protein sequence ID" value="LAB56089.1"/>
    <property type="molecule type" value="Transcribed_RNA"/>
</dbReference>
<evidence type="ECO:0000313" key="1">
    <source>
        <dbReference type="EMBL" id="LAB56089.1"/>
    </source>
</evidence>
<reference evidence="1" key="1">
    <citation type="submission" date="2017-07" db="EMBL/GenBank/DDBJ databases">
        <authorList>
            <person name="Mikheyev A."/>
            <person name="Grau M."/>
        </authorList>
    </citation>
    <scope>NUCLEOTIDE SEQUENCE</scope>
    <source>
        <tissue evidence="1">Venom_gland</tissue>
    </source>
</reference>
<organism evidence="1">
    <name type="scientific">Micrurus surinamensis</name>
    <name type="common">Surinam coral snake</name>
    <dbReference type="NCBI Taxonomy" id="129470"/>
    <lineage>
        <taxon>Eukaryota</taxon>
        <taxon>Metazoa</taxon>
        <taxon>Chordata</taxon>
        <taxon>Craniata</taxon>
        <taxon>Vertebrata</taxon>
        <taxon>Euteleostomi</taxon>
        <taxon>Lepidosauria</taxon>
        <taxon>Squamata</taxon>
        <taxon>Bifurcata</taxon>
        <taxon>Unidentata</taxon>
        <taxon>Episquamata</taxon>
        <taxon>Toxicofera</taxon>
        <taxon>Serpentes</taxon>
        <taxon>Colubroidea</taxon>
        <taxon>Elapidae</taxon>
        <taxon>Elapinae</taxon>
        <taxon>Micrurus</taxon>
    </lineage>
</organism>
<sequence>MNNALAYYAYPSSKEPRQHIIFSKIRDQLCCWLFAEIKGNTITQHCCLEKEYACFYKPRPADILANELKKEITVAFLNPYRHLCNLYNFICYKAIDILKQI</sequence>
<protein>
    <submittedName>
        <fullName evidence="1">Uncharacterized protein</fullName>
    </submittedName>
</protein>
<proteinExistence type="predicted"/>
<reference evidence="1" key="2">
    <citation type="submission" date="2017-11" db="EMBL/GenBank/DDBJ databases">
        <title>Coralsnake Venomics: Analyses of Venom Gland Transcriptomes and Proteomes of Six Brazilian Taxa.</title>
        <authorList>
            <person name="Aird S.D."/>
            <person name="Jorge da Silva N."/>
            <person name="Qiu L."/>
            <person name="Villar-Briones A."/>
            <person name="Aparecida-Saddi V."/>
            <person name="Campos-Telles M.P."/>
            <person name="Grau M."/>
            <person name="Mikheyev A.S."/>
        </authorList>
    </citation>
    <scope>NUCLEOTIDE SEQUENCE</scope>
    <source>
        <tissue evidence="1">Venom_gland</tissue>
    </source>
</reference>